<keyword evidence="6 9" id="KW-1133">Transmembrane helix</keyword>
<keyword evidence="5 9" id="KW-0653">Protein transport</keyword>
<organism evidence="10 11">
    <name type="scientific">Candidatus Gottesmanbacteria bacterium GW2011_GWB1_43_11</name>
    <dbReference type="NCBI Taxonomy" id="1618446"/>
    <lineage>
        <taxon>Bacteria</taxon>
        <taxon>Candidatus Gottesmaniibacteriota</taxon>
    </lineage>
</organism>
<keyword evidence="8 9" id="KW-0472">Membrane</keyword>
<dbReference type="NCBIfam" id="TIGR00810">
    <property type="entry name" value="secG"/>
    <property type="match status" value="1"/>
</dbReference>
<evidence type="ECO:0000256" key="4">
    <source>
        <dbReference type="ARBA" id="ARBA00022692"/>
    </source>
</evidence>
<accession>A0A0G1CNK6</accession>
<keyword evidence="9" id="KW-1003">Cell membrane</keyword>
<name>A0A0G1CNK6_9BACT</name>
<evidence type="ECO:0000256" key="1">
    <source>
        <dbReference type="ARBA" id="ARBA00004141"/>
    </source>
</evidence>
<comment type="caution">
    <text evidence="10">The sequence shown here is derived from an EMBL/GenBank/DDBJ whole genome shotgun (WGS) entry which is preliminary data.</text>
</comment>
<comment type="subcellular location">
    <subcellularLocation>
        <location evidence="9">Cell membrane</location>
        <topology evidence="9">Multi-pass membrane protein</topology>
    </subcellularLocation>
    <subcellularLocation>
        <location evidence="1">Membrane</location>
        <topology evidence="1">Multi-pass membrane protein</topology>
    </subcellularLocation>
</comment>
<keyword evidence="7 9" id="KW-0811">Translocation</keyword>
<dbReference type="STRING" id="1618446.UV61_C0004G0050"/>
<dbReference type="InterPro" id="IPR004692">
    <property type="entry name" value="SecG"/>
</dbReference>
<keyword evidence="4 9" id="KW-0812">Transmembrane</keyword>
<dbReference type="Pfam" id="PF03840">
    <property type="entry name" value="SecG"/>
    <property type="match status" value="1"/>
</dbReference>
<feature type="transmembrane region" description="Helical" evidence="9">
    <location>
        <begin position="50"/>
        <end position="71"/>
    </location>
</feature>
<evidence type="ECO:0000256" key="5">
    <source>
        <dbReference type="ARBA" id="ARBA00022927"/>
    </source>
</evidence>
<comment type="function">
    <text evidence="9">Involved in protein export. Participates in an early event of protein translocation.</text>
</comment>
<gene>
    <name evidence="10" type="ORF">UV61_C0004G0050</name>
</gene>
<dbReference type="PRINTS" id="PR01651">
    <property type="entry name" value="SECGEXPORT"/>
</dbReference>
<dbReference type="GO" id="GO:0005886">
    <property type="term" value="C:plasma membrane"/>
    <property type="evidence" value="ECO:0007669"/>
    <property type="project" value="UniProtKB-SubCell"/>
</dbReference>
<evidence type="ECO:0000313" key="11">
    <source>
        <dbReference type="Proteomes" id="UP000034050"/>
    </source>
</evidence>
<evidence type="ECO:0000256" key="8">
    <source>
        <dbReference type="ARBA" id="ARBA00023136"/>
    </source>
</evidence>
<evidence type="ECO:0000256" key="7">
    <source>
        <dbReference type="ARBA" id="ARBA00023010"/>
    </source>
</evidence>
<evidence type="ECO:0000313" key="10">
    <source>
        <dbReference type="EMBL" id="KKS87124.1"/>
    </source>
</evidence>
<sequence length="72" mass="7855">MKDVILVVQTLVSVGLIVSILLQAQGTGLGRTFGDSAHEYRSKRGVEKLLYRVTIILTALFLVTSVVNLLVK</sequence>
<protein>
    <recommendedName>
        <fullName evidence="9">Protein-export membrane protein SecG</fullName>
    </recommendedName>
</protein>
<dbReference type="GO" id="GO:0015450">
    <property type="term" value="F:protein-transporting ATPase activity"/>
    <property type="evidence" value="ECO:0007669"/>
    <property type="project" value="UniProtKB-UniRule"/>
</dbReference>
<evidence type="ECO:0000256" key="6">
    <source>
        <dbReference type="ARBA" id="ARBA00022989"/>
    </source>
</evidence>
<dbReference type="GO" id="GO:0009306">
    <property type="term" value="P:protein secretion"/>
    <property type="evidence" value="ECO:0007669"/>
    <property type="project" value="UniProtKB-UniRule"/>
</dbReference>
<evidence type="ECO:0000256" key="2">
    <source>
        <dbReference type="ARBA" id="ARBA00008445"/>
    </source>
</evidence>
<evidence type="ECO:0000256" key="9">
    <source>
        <dbReference type="RuleBase" id="RU365087"/>
    </source>
</evidence>
<dbReference type="AlphaFoldDB" id="A0A0G1CNK6"/>
<proteinExistence type="inferred from homology"/>
<reference evidence="10 11" key="1">
    <citation type="journal article" date="2015" name="Nature">
        <title>rRNA introns, odd ribosomes, and small enigmatic genomes across a large radiation of phyla.</title>
        <authorList>
            <person name="Brown C.T."/>
            <person name="Hug L.A."/>
            <person name="Thomas B.C."/>
            <person name="Sharon I."/>
            <person name="Castelle C.J."/>
            <person name="Singh A."/>
            <person name="Wilkins M.J."/>
            <person name="Williams K.H."/>
            <person name="Banfield J.F."/>
        </authorList>
    </citation>
    <scope>NUCLEOTIDE SEQUENCE [LARGE SCALE GENOMIC DNA]</scope>
</reference>
<comment type="similarity">
    <text evidence="2 9">Belongs to the SecG family.</text>
</comment>
<keyword evidence="3 9" id="KW-0813">Transport</keyword>
<dbReference type="EMBL" id="LCFD01000004">
    <property type="protein sequence ID" value="KKS87124.1"/>
    <property type="molecule type" value="Genomic_DNA"/>
</dbReference>
<dbReference type="Proteomes" id="UP000034050">
    <property type="component" value="Unassembled WGS sequence"/>
</dbReference>
<comment type="caution">
    <text evidence="9">Lacks conserved residue(s) required for the propagation of feature annotation.</text>
</comment>
<evidence type="ECO:0000256" key="3">
    <source>
        <dbReference type="ARBA" id="ARBA00022448"/>
    </source>
</evidence>